<sequence>MTKAEKKKAVQFTRMCRFWRTNECKMGADCTFAHTTSELRPSPKPCFEFSKTGFCPRGQACRFEHSLDSLKSGKINDFQETMLAMQQASNIQAQFNMVGTGSMTLMPPSLNAPMPGPRVSNTTSMPLQADVGSLACLRPPPGLEDMGMLTGLAPAGFRKTSLAKPKDGDSRRSSLSEVSLGLEGVSLPIPKAADLEQMWAADEATMVSKL</sequence>
<proteinExistence type="predicted"/>
<reference evidence="7" key="1">
    <citation type="submission" date="2021-02" db="EMBL/GenBank/DDBJ databases">
        <authorList>
            <person name="Dougan E. K."/>
            <person name="Rhodes N."/>
            <person name="Thang M."/>
            <person name="Chan C."/>
        </authorList>
    </citation>
    <scope>NUCLEOTIDE SEQUENCE</scope>
</reference>
<accession>A0A812SG56</accession>
<dbReference type="SUPFAM" id="SSF90229">
    <property type="entry name" value="CCCH zinc finger"/>
    <property type="match status" value="2"/>
</dbReference>
<keyword evidence="8" id="KW-1185">Reference proteome</keyword>
<dbReference type="InterPro" id="IPR036855">
    <property type="entry name" value="Znf_CCCH_sf"/>
</dbReference>
<evidence type="ECO:0000256" key="1">
    <source>
        <dbReference type="ARBA" id="ARBA00022723"/>
    </source>
</evidence>
<dbReference type="Proteomes" id="UP000649617">
    <property type="component" value="Unassembled WGS sequence"/>
</dbReference>
<feature type="zinc finger region" description="C3H1-type" evidence="5">
    <location>
        <begin position="40"/>
        <end position="68"/>
    </location>
</feature>
<evidence type="ECO:0000313" key="7">
    <source>
        <dbReference type="EMBL" id="CAE7480131.1"/>
    </source>
</evidence>
<dbReference type="Gene3D" id="4.10.1000.10">
    <property type="entry name" value="Zinc finger, CCCH-type"/>
    <property type="match status" value="2"/>
</dbReference>
<comment type="caution">
    <text evidence="7">The sequence shown here is derived from an EMBL/GenBank/DDBJ whole genome shotgun (WGS) entry which is preliminary data.</text>
</comment>
<dbReference type="InterPro" id="IPR000571">
    <property type="entry name" value="Znf_CCCH"/>
</dbReference>
<feature type="zinc finger region" description="C3H1-type" evidence="5">
    <location>
        <begin position="11"/>
        <end position="37"/>
    </location>
</feature>
<evidence type="ECO:0000256" key="3">
    <source>
        <dbReference type="ARBA" id="ARBA00022771"/>
    </source>
</evidence>
<dbReference type="InterPro" id="IPR045877">
    <property type="entry name" value="ZFP36-like"/>
</dbReference>
<keyword evidence="1 5" id="KW-0479">Metal-binding</keyword>
<dbReference type="PANTHER" id="PTHR12547:SF18">
    <property type="entry name" value="PROTEIN TIS11"/>
    <property type="match status" value="1"/>
</dbReference>
<organism evidence="7 8">
    <name type="scientific">Symbiodinium pilosum</name>
    <name type="common">Dinoflagellate</name>
    <dbReference type="NCBI Taxonomy" id="2952"/>
    <lineage>
        <taxon>Eukaryota</taxon>
        <taxon>Sar</taxon>
        <taxon>Alveolata</taxon>
        <taxon>Dinophyceae</taxon>
        <taxon>Suessiales</taxon>
        <taxon>Symbiodiniaceae</taxon>
        <taxon>Symbiodinium</taxon>
    </lineage>
</organism>
<evidence type="ECO:0000256" key="2">
    <source>
        <dbReference type="ARBA" id="ARBA00022737"/>
    </source>
</evidence>
<dbReference type="OrthoDB" id="410307at2759"/>
<dbReference type="PROSITE" id="PS50103">
    <property type="entry name" value="ZF_C3H1"/>
    <property type="match status" value="2"/>
</dbReference>
<keyword evidence="4 5" id="KW-0862">Zinc</keyword>
<dbReference type="PANTHER" id="PTHR12547">
    <property type="entry name" value="CCCH ZINC FINGER/TIS11-RELATED"/>
    <property type="match status" value="1"/>
</dbReference>
<dbReference type="Pfam" id="PF00642">
    <property type="entry name" value="zf-CCCH"/>
    <property type="match status" value="1"/>
</dbReference>
<name>A0A812SG56_SYMPI</name>
<dbReference type="SMART" id="SM00356">
    <property type="entry name" value="ZnF_C3H1"/>
    <property type="match status" value="2"/>
</dbReference>
<dbReference type="AlphaFoldDB" id="A0A812SG56"/>
<keyword evidence="3 5" id="KW-0863">Zinc-finger</keyword>
<evidence type="ECO:0000256" key="4">
    <source>
        <dbReference type="ARBA" id="ARBA00022833"/>
    </source>
</evidence>
<evidence type="ECO:0000256" key="5">
    <source>
        <dbReference type="PROSITE-ProRule" id="PRU00723"/>
    </source>
</evidence>
<keyword evidence="2" id="KW-0677">Repeat</keyword>
<evidence type="ECO:0000259" key="6">
    <source>
        <dbReference type="PROSITE" id="PS50103"/>
    </source>
</evidence>
<feature type="domain" description="C3H1-type" evidence="6">
    <location>
        <begin position="40"/>
        <end position="68"/>
    </location>
</feature>
<gene>
    <name evidence="7" type="primary">Tis11</name>
    <name evidence="7" type="ORF">SPIL2461_LOCUS12240</name>
</gene>
<protein>
    <submittedName>
        <fullName evidence="7">Tis11 protein</fullName>
    </submittedName>
</protein>
<dbReference type="GO" id="GO:0008270">
    <property type="term" value="F:zinc ion binding"/>
    <property type="evidence" value="ECO:0007669"/>
    <property type="project" value="UniProtKB-KW"/>
</dbReference>
<dbReference type="EMBL" id="CAJNIZ010024861">
    <property type="protein sequence ID" value="CAE7480131.1"/>
    <property type="molecule type" value="Genomic_DNA"/>
</dbReference>
<feature type="domain" description="C3H1-type" evidence="6">
    <location>
        <begin position="11"/>
        <end position="37"/>
    </location>
</feature>
<evidence type="ECO:0000313" key="8">
    <source>
        <dbReference type="Proteomes" id="UP000649617"/>
    </source>
</evidence>
<dbReference type="GO" id="GO:0003729">
    <property type="term" value="F:mRNA binding"/>
    <property type="evidence" value="ECO:0007669"/>
    <property type="project" value="InterPro"/>
</dbReference>